<gene>
    <name evidence="2" type="ORF">QC823_14225</name>
</gene>
<protein>
    <submittedName>
        <fullName evidence="2">Uncharacterized protein</fullName>
    </submittedName>
</protein>
<keyword evidence="3" id="KW-1185">Reference proteome</keyword>
<evidence type="ECO:0000313" key="3">
    <source>
        <dbReference type="Proteomes" id="UP001254564"/>
    </source>
</evidence>
<proteinExistence type="predicted"/>
<sequence>MKKSNGYLLAAMLLIPSVITLASSETLSLEALLEEVRSEDYAIPDAKSIGQAQAGFRYWLAADDRLEAAHSFESPGFDTLGLAPVELAEPGFVALIEQADTRDGRGLFAARAEGGTPLLIQAPHQYYDLRTGTLARQLFLESDAMAAAWNTTHRYHSDDTDLVHIGDSYLHALSRAFADIHPEGRILQLHGFSTAKRDSYAGRSAQAILSDGTRYPSRALAQLAACLADRLDIRALLYPRDVRELGATTNTLAADLHRRNFDGFVHLELNPDLRKRLVRDKDARNILIQCVAETSS</sequence>
<name>A0ABU1H8U5_9GAMM</name>
<feature type="signal peptide" evidence="1">
    <location>
        <begin position="1"/>
        <end position="22"/>
    </location>
</feature>
<accession>A0ABU1H8U5</accession>
<evidence type="ECO:0000256" key="1">
    <source>
        <dbReference type="SAM" id="SignalP"/>
    </source>
</evidence>
<reference evidence="2 3" key="1">
    <citation type="submission" date="2023-04" db="EMBL/GenBank/DDBJ databases">
        <title>A long-awaited taxogenomic arrangement of the family Halomonadaceae.</title>
        <authorList>
            <person name="De La Haba R."/>
            <person name="Chuvochina M."/>
            <person name="Wittouck S."/>
            <person name="Arahal D.R."/>
            <person name="Sanchez-Porro C."/>
            <person name="Hugenholtz P."/>
            <person name="Ventosa A."/>
        </authorList>
    </citation>
    <scope>NUCLEOTIDE SEQUENCE [LARGE SCALE GENOMIC DNA]</scope>
    <source>
        <strain evidence="2 3">DSM 21020</strain>
    </source>
</reference>
<dbReference type="Proteomes" id="UP001254564">
    <property type="component" value="Unassembled WGS sequence"/>
</dbReference>
<feature type="chain" id="PRO_5045370929" evidence="1">
    <location>
        <begin position="23"/>
        <end position="296"/>
    </location>
</feature>
<keyword evidence="1" id="KW-0732">Signal</keyword>
<comment type="caution">
    <text evidence="2">The sequence shown here is derived from an EMBL/GenBank/DDBJ whole genome shotgun (WGS) entry which is preliminary data.</text>
</comment>
<dbReference type="EMBL" id="JARWAN010000028">
    <property type="protein sequence ID" value="MDR5900137.1"/>
    <property type="molecule type" value="Genomic_DNA"/>
</dbReference>
<organism evidence="2 3">
    <name type="scientific">Vreelandella vilamensis</name>
    <dbReference type="NCBI Taxonomy" id="531309"/>
    <lineage>
        <taxon>Bacteria</taxon>
        <taxon>Pseudomonadati</taxon>
        <taxon>Pseudomonadota</taxon>
        <taxon>Gammaproteobacteria</taxon>
        <taxon>Oceanospirillales</taxon>
        <taxon>Halomonadaceae</taxon>
        <taxon>Vreelandella</taxon>
    </lineage>
</organism>
<dbReference type="RefSeq" id="WP_309657013.1">
    <property type="nucleotide sequence ID" value="NZ_JARWAN010000028.1"/>
</dbReference>
<evidence type="ECO:0000313" key="2">
    <source>
        <dbReference type="EMBL" id="MDR5900137.1"/>
    </source>
</evidence>